<dbReference type="Proteomes" id="UP000747110">
    <property type="component" value="Unassembled WGS sequence"/>
</dbReference>
<feature type="region of interest" description="Disordered" evidence="2">
    <location>
        <begin position="1"/>
        <end position="32"/>
    </location>
</feature>
<comment type="caution">
    <text evidence="3">The sequence shown here is derived from an EMBL/GenBank/DDBJ whole genome shotgun (WGS) entry which is preliminary data.</text>
</comment>
<dbReference type="PANTHER" id="PTHR16487:SF0">
    <property type="entry name" value="PROTEIN PHOSPHATASE 4 REGULATORY SUBUNIT 2-RELATED"/>
    <property type="match status" value="1"/>
</dbReference>
<feature type="compositionally biased region" description="Basic residues" evidence="2">
    <location>
        <begin position="230"/>
        <end position="244"/>
    </location>
</feature>
<feature type="non-terminal residue" evidence="3">
    <location>
        <position position="1"/>
    </location>
</feature>
<accession>A0A8J4FXT9</accession>
<evidence type="ECO:0000256" key="2">
    <source>
        <dbReference type="SAM" id="MobiDB-lite"/>
    </source>
</evidence>
<dbReference type="GO" id="GO:0005634">
    <property type="term" value="C:nucleus"/>
    <property type="evidence" value="ECO:0007669"/>
    <property type="project" value="TreeGrafter"/>
</dbReference>
<dbReference type="GO" id="GO:0005737">
    <property type="term" value="C:cytoplasm"/>
    <property type="evidence" value="ECO:0007669"/>
    <property type="project" value="TreeGrafter"/>
</dbReference>
<dbReference type="AlphaFoldDB" id="A0A8J4FXT9"/>
<protein>
    <recommendedName>
        <fullName evidence="5">Serine/threonine-protein phosphatase 4 regulatory subunit 2</fullName>
    </recommendedName>
</protein>
<sequence>MATQAEPMDAAASTGNEPAEPERAGAPSESVAPSSAYISSEADLIAFTRLPLEERFLTSQLRGVLAESALTGRIRYKWPLLRPLVDFVLEQVLTAYDAETRVEVGPPGPDSVSETIERFQKLLSAFSDAPWTFQRLCEILLEPKRQYSRLSKLVLAIEKCLLVTTEQPPTDPDQLPPPPLCSSLGPVNTNPAPVYTNAHHGGHTGHGAGPSGSADDSAGFTNSLLDVRHHPPHHLHHHGNHVGT</sequence>
<evidence type="ECO:0000313" key="3">
    <source>
        <dbReference type="EMBL" id="GIL90397.1"/>
    </source>
</evidence>
<dbReference type="GO" id="GO:0019888">
    <property type="term" value="F:protein phosphatase regulator activity"/>
    <property type="evidence" value="ECO:0007669"/>
    <property type="project" value="InterPro"/>
</dbReference>
<dbReference type="PANTHER" id="PTHR16487">
    <property type="entry name" value="PPP4R2-RELATED PROTEIN"/>
    <property type="match status" value="1"/>
</dbReference>
<proteinExistence type="inferred from homology"/>
<gene>
    <name evidence="3" type="ORF">Vretifemale_18048</name>
</gene>
<evidence type="ECO:0000256" key="1">
    <source>
        <dbReference type="ARBA" id="ARBA00009207"/>
    </source>
</evidence>
<keyword evidence="4" id="KW-1185">Reference proteome</keyword>
<evidence type="ECO:0000313" key="4">
    <source>
        <dbReference type="Proteomes" id="UP000747110"/>
    </source>
</evidence>
<dbReference type="InterPro" id="IPR015267">
    <property type="entry name" value="PPP4R2"/>
</dbReference>
<comment type="similarity">
    <text evidence="1">Belongs to the PPP4R2 family.</text>
</comment>
<dbReference type="OrthoDB" id="341898at2759"/>
<organism evidence="3 4">
    <name type="scientific">Volvox reticuliferus</name>
    <dbReference type="NCBI Taxonomy" id="1737510"/>
    <lineage>
        <taxon>Eukaryota</taxon>
        <taxon>Viridiplantae</taxon>
        <taxon>Chlorophyta</taxon>
        <taxon>core chlorophytes</taxon>
        <taxon>Chlorophyceae</taxon>
        <taxon>CS clade</taxon>
        <taxon>Chlamydomonadales</taxon>
        <taxon>Volvocaceae</taxon>
        <taxon>Volvox</taxon>
    </lineage>
</organism>
<dbReference type="Pfam" id="PF09184">
    <property type="entry name" value="PPP4R2"/>
    <property type="match status" value="1"/>
</dbReference>
<dbReference type="GO" id="GO:0030289">
    <property type="term" value="C:protein phosphatase 4 complex"/>
    <property type="evidence" value="ECO:0007669"/>
    <property type="project" value="InterPro"/>
</dbReference>
<feature type="region of interest" description="Disordered" evidence="2">
    <location>
        <begin position="191"/>
        <end position="244"/>
    </location>
</feature>
<name>A0A8J4FXT9_9CHLO</name>
<dbReference type="EMBL" id="BNCP01000056">
    <property type="protein sequence ID" value="GIL90397.1"/>
    <property type="molecule type" value="Genomic_DNA"/>
</dbReference>
<evidence type="ECO:0008006" key="5">
    <source>
        <dbReference type="Google" id="ProtNLM"/>
    </source>
</evidence>
<reference evidence="3" key="1">
    <citation type="journal article" date="2021" name="Proc. Natl. Acad. Sci. U.S.A.">
        <title>Three genomes in the algal genus Volvox reveal the fate of a haploid sex-determining region after a transition to homothallism.</title>
        <authorList>
            <person name="Yamamoto K."/>
            <person name="Hamaji T."/>
            <person name="Kawai-Toyooka H."/>
            <person name="Matsuzaki R."/>
            <person name="Takahashi F."/>
            <person name="Nishimura Y."/>
            <person name="Kawachi M."/>
            <person name="Noguchi H."/>
            <person name="Minakuchi Y."/>
            <person name="Umen J.G."/>
            <person name="Toyoda A."/>
            <person name="Nozaki H."/>
        </authorList>
    </citation>
    <scope>NUCLEOTIDE SEQUENCE</scope>
    <source>
        <strain evidence="3">NIES-3786</strain>
    </source>
</reference>